<feature type="transmembrane region" description="Helical" evidence="1">
    <location>
        <begin position="33"/>
        <end position="50"/>
    </location>
</feature>
<comment type="caution">
    <text evidence="2">The sequence shown here is derived from an EMBL/GenBank/DDBJ whole genome shotgun (WGS) entry which is preliminary data.</text>
</comment>
<evidence type="ECO:0000313" key="3">
    <source>
        <dbReference type="Proteomes" id="UP000023541"/>
    </source>
</evidence>
<keyword evidence="3" id="KW-1185">Reference proteome</keyword>
<keyword evidence="1" id="KW-0812">Transmembrane</keyword>
<dbReference type="STRING" id="1317122.ATO12_04415"/>
<dbReference type="Proteomes" id="UP000023541">
    <property type="component" value="Unassembled WGS sequence"/>
</dbReference>
<proteinExistence type="predicted"/>
<feature type="transmembrane region" description="Helical" evidence="1">
    <location>
        <begin position="9"/>
        <end position="27"/>
    </location>
</feature>
<name>A0A023C1B0_9FLAO</name>
<evidence type="ECO:0000313" key="2">
    <source>
        <dbReference type="EMBL" id="EZH76040.1"/>
    </source>
</evidence>
<dbReference type="OrthoDB" id="1164680at2"/>
<evidence type="ECO:0000256" key="1">
    <source>
        <dbReference type="SAM" id="Phobius"/>
    </source>
</evidence>
<reference evidence="2 3" key="1">
    <citation type="submission" date="2014-04" db="EMBL/GenBank/DDBJ databases">
        <title>Aquimarina sp. 22II-S11-z7 Genome Sequencing.</title>
        <authorList>
            <person name="Lai Q."/>
        </authorList>
    </citation>
    <scope>NUCLEOTIDE SEQUENCE [LARGE SCALE GENOMIC DNA]</scope>
    <source>
        <strain evidence="2 3">22II-S11-z7</strain>
    </source>
</reference>
<dbReference type="AlphaFoldDB" id="A0A023C1B0"/>
<dbReference type="RefSeq" id="WP_034238989.1">
    <property type="nucleotide sequence ID" value="NZ_AQRA01000001.1"/>
</dbReference>
<keyword evidence="1" id="KW-0472">Membrane</keyword>
<gene>
    <name evidence="2" type="ORF">ATO12_04415</name>
</gene>
<sequence>MIYRKVKKIISILLVIIGAIALISEISSITKNYYIQSIGVVFLMLGVFLINTNVKSKTKIDPDPYLEEEE</sequence>
<accession>A0A023C1B0</accession>
<keyword evidence="1" id="KW-1133">Transmembrane helix</keyword>
<organism evidence="2 3">
    <name type="scientific">Aquimarina atlantica</name>
    <dbReference type="NCBI Taxonomy" id="1317122"/>
    <lineage>
        <taxon>Bacteria</taxon>
        <taxon>Pseudomonadati</taxon>
        <taxon>Bacteroidota</taxon>
        <taxon>Flavobacteriia</taxon>
        <taxon>Flavobacteriales</taxon>
        <taxon>Flavobacteriaceae</taxon>
        <taxon>Aquimarina</taxon>
    </lineage>
</organism>
<protein>
    <submittedName>
        <fullName evidence="2">Uncharacterized protein</fullName>
    </submittedName>
</protein>
<dbReference type="eggNOG" id="ENOG5032JBF">
    <property type="taxonomic scope" value="Bacteria"/>
</dbReference>
<dbReference type="EMBL" id="AQRA01000001">
    <property type="protein sequence ID" value="EZH76040.1"/>
    <property type="molecule type" value="Genomic_DNA"/>
</dbReference>